<sequence length="162" mass="18047">MTFTMTLRPNARQSRTAHSTVSTEMDCKSKRTLIDKGDHHIQKILKTHIVVGNQNHSKATPDVADGQAQKSNESVTASTVFTPISLRVESDFSFTDDNDNKETNNTGSAENASYVPNVIAWNCDPTIPVSYYWRNGESSHCMDKAALPEDVNCSKNYQSYQL</sequence>
<dbReference type="RefSeq" id="XP_003246820.1">
    <property type="nucleotide sequence ID" value="XM_003246772.3"/>
</dbReference>
<dbReference type="KEGG" id="api:100572943"/>
<feature type="region of interest" description="Disordered" evidence="1">
    <location>
        <begin position="1"/>
        <end position="24"/>
    </location>
</feature>
<evidence type="ECO:0000313" key="3">
    <source>
        <dbReference type="Proteomes" id="UP000007819"/>
    </source>
</evidence>
<name>A0A8R2AEY3_ACYPI</name>
<dbReference type="Proteomes" id="UP000007819">
    <property type="component" value="Chromosome X"/>
</dbReference>
<evidence type="ECO:0000256" key="1">
    <source>
        <dbReference type="SAM" id="MobiDB-lite"/>
    </source>
</evidence>
<accession>A0A8R2AEY3</accession>
<proteinExistence type="predicted"/>
<reference evidence="2" key="2">
    <citation type="submission" date="2022-06" db="UniProtKB">
        <authorList>
            <consortium name="EnsemblMetazoa"/>
        </authorList>
    </citation>
    <scope>IDENTIFICATION</scope>
</reference>
<reference evidence="3" key="1">
    <citation type="submission" date="2010-06" db="EMBL/GenBank/DDBJ databases">
        <authorList>
            <person name="Jiang H."/>
            <person name="Abraham K."/>
            <person name="Ali S."/>
            <person name="Alsbrooks S.L."/>
            <person name="Anim B.N."/>
            <person name="Anosike U.S."/>
            <person name="Attaway T."/>
            <person name="Bandaranaike D.P."/>
            <person name="Battles P.K."/>
            <person name="Bell S.N."/>
            <person name="Bell A.V."/>
            <person name="Beltran B."/>
            <person name="Bickham C."/>
            <person name="Bustamante Y."/>
            <person name="Caleb T."/>
            <person name="Canada A."/>
            <person name="Cardenas V."/>
            <person name="Carter K."/>
            <person name="Chacko J."/>
            <person name="Chandrabose M.N."/>
            <person name="Chavez D."/>
            <person name="Chavez A."/>
            <person name="Chen L."/>
            <person name="Chu H.-S."/>
            <person name="Claassen K.J."/>
            <person name="Cockrell R."/>
            <person name="Collins M."/>
            <person name="Cooper J.A."/>
            <person name="Cree A."/>
            <person name="Curry S.M."/>
            <person name="Da Y."/>
            <person name="Dao M.D."/>
            <person name="Das B."/>
            <person name="Davila M.-L."/>
            <person name="Davy-Carroll L."/>
            <person name="Denson S."/>
            <person name="Dinh H."/>
            <person name="Ebong V.E."/>
            <person name="Edwards J.R."/>
            <person name="Egan A."/>
            <person name="El-Daye J."/>
            <person name="Escobedo L."/>
            <person name="Fernandez S."/>
            <person name="Fernando P.R."/>
            <person name="Flagg N."/>
            <person name="Forbes L.D."/>
            <person name="Fowler R.G."/>
            <person name="Fu Q."/>
            <person name="Gabisi R.A."/>
            <person name="Ganer J."/>
            <person name="Garbino Pronczuk A."/>
            <person name="Garcia R.M."/>
            <person name="Garner T."/>
            <person name="Garrett T.E."/>
            <person name="Gonzalez D.A."/>
            <person name="Hamid H."/>
            <person name="Hawkins E.S."/>
            <person name="Hirani K."/>
            <person name="Hogues M.E."/>
            <person name="Hollins B."/>
            <person name="Hsiao C.-H."/>
            <person name="Jabil R."/>
            <person name="James M.L."/>
            <person name="Jhangiani S.N."/>
            <person name="Johnson B."/>
            <person name="Johnson Q."/>
            <person name="Joshi V."/>
            <person name="Kalu J.B."/>
            <person name="Kam C."/>
            <person name="Kashfia A."/>
            <person name="Keebler J."/>
            <person name="Kisamo H."/>
            <person name="Kovar C.L."/>
            <person name="Lago L.A."/>
            <person name="Lai C.-Y."/>
            <person name="Laidlaw J."/>
            <person name="Lara F."/>
            <person name="Le T.-K."/>
            <person name="Lee S.L."/>
            <person name="Legall F.H."/>
            <person name="Lemon S.J."/>
            <person name="Lewis L.R."/>
            <person name="Li B."/>
            <person name="Liu Y."/>
            <person name="Liu Y.-S."/>
            <person name="Lopez J."/>
            <person name="Lozado R.J."/>
            <person name="Lu J."/>
            <person name="Madu R.C."/>
            <person name="Maheshwari M."/>
            <person name="Maheshwari R."/>
            <person name="Malloy K."/>
            <person name="Martinez E."/>
            <person name="Mathew T."/>
            <person name="Mercado I.C."/>
            <person name="Mercado C."/>
            <person name="Meyer B."/>
            <person name="Montgomery K."/>
            <person name="Morgan M.B."/>
            <person name="Munidasa M."/>
            <person name="Nazareth L.V."/>
            <person name="Nelson J."/>
            <person name="Ng B.M."/>
            <person name="Nguyen N.B."/>
            <person name="Nguyen P.Q."/>
            <person name="Nguyen T."/>
            <person name="Obregon M."/>
            <person name="Okwuonu G.O."/>
            <person name="Onwere C.G."/>
            <person name="Orozco G."/>
            <person name="Parra A."/>
            <person name="Patel S."/>
            <person name="Patil S."/>
            <person name="Perez A."/>
            <person name="Perez Y."/>
            <person name="Pham C."/>
            <person name="Primus E.L."/>
            <person name="Pu L.-L."/>
            <person name="Puazo M."/>
            <person name="Qin X."/>
            <person name="Quiroz J.B."/>
            <person name="Reese J."/>
            <person name="Richards S."/>
            <person name="Rives C.M."/>
            <person name="Robberts R."/>
            <person name="Ruiz S.J."/>
            <person name="Ruiz M.J."/>
            <person name="Santibanez J."/>
            <person name="Schneider B.W."/>
            <person name="Sisson I."/>
            <person name="Smith M."/>
            <person name="Sodergren E."/>
            <person name="Song X.-Z."/>
            <person name="Song B.B."/>
            <person name="Summersgill H."/>
            <person name="Thelus R."/>
            <person name="Thornton R.D."/>
            <person name="Trejos Z.Y."/>
            <person name="Usmani K."/>
            <person name="Vattathil S."/>
            <person name="Villasana D."/>
            <person name="Walker D.L."/>
            <person name="Wang S."/>
            <person name="Wang K."/>
            <person name="White C.S."/>
            <person name="Williams A.C."/>
            <person name="Williamson J."/>
            <person name="Wilson K."/>
            <person name="Woghiren I.O."/>
            <person name="Woodworth J.R."/>
            <person name="Worley K.C."/>
            <person name="Wright R.A."/>
            <person name="Wu W."/>
            <person name="Young L."/>
            <person name="Zhang L."/>
            <person name="Zhang J."/>
            <person name="Zhu Y."/>
            <person name="Muzny D.M."/>
            <person name="Weinstock G."/>
            <person name="Gibbs R.A."/>
        </authorList>
    </citation>
    <scope>NUCLEOTIDE SEQUENCE [LARGE SCALE GENOMIC DNA]</scope>
    <source>
        <strain evidence="3">LSR1</strain>
    </source>
</reference>
<dbReference type="AlphaFoldDB" id="A0A8R2AEY3"/>
<keyword evidence="3" id="KW-1185">Reference proteome</keyword>
<protein>
    <submittedName>
        <fullName evidence="2">Uncharacterized protein</fullName>
    </submittedName>
</protein>
<organism evidence="2 3">
    <name type="scientific">Acyrthosiphon pisum</name>
    <name type="common">Pea aphid</name>
    <dbReference type="NCBI Taxonomy" id="7029"/>
    <lineage>
        <taxon>Eukaryota</taxon>
        <taxon>Metazoa</taxon>
        <taxon>Ecdysozoa</taxon>
        <taxon>Arthropoda</taxon>
        <taxon>Hexapoda</taxon>
        <taxon>Insecta</taxon>
        <taxon>Pterygota</taxon>
        <taxon>Neoptera</taxon>
        <taxon>Paraneoptera</taxon>
        <taxon>Hemiptera</taxon>
        <taxon>Sternorrhyncha</taxon>
        <taxon>Aphidomorpha</taxon>
        <taxon>Aphidoidea</taxon>
        <taxon>Aphididae</taxon>
        <taxon>Macrosiphini</taxon>
        <taxon>Acyrthosiphon</taxon>
    </lineage>
</organism>
<dbReference type="EnsemblMetazoa" id="XM_003246772.4">
    <property type="protein sequence ID" value="XP_003246820.1"/>
    <property type="gene ID" value="LOC100572943"/>
</dbReference>
<dbReference type="GeneID" id="100572943"/>
<evidence type="ECO:0000313" key="2">
    <source>
        <dbReference type="EnsemblMetazoa" id="XP_003246820.1"/>
    </source>
</evidence>
<feature type="compositionally biased region" description="Polar residues" evidence="1">
    <location>
        <begin position="1"/>
        <end position="23"/>
    </location>
</feature>